<dbReference type="InterPro" id="IPR020612">
    <property type="entry name" value="Methylthiotransferase_CS"/>
</dbReference>
<organism evidence="16 17">
    <name type="scientific">Desulfovibrio legallii</name>
    <dbReference type="NCBI Taxonomy" id="571438"/>
    <lineage>
        <taxon>Bacteria</taxon>
        <taxon>Pseudomonadati</taxon>
        <taxon>Thermodesulfobacteriota</taxon>
        <taxon>Desulfovibrionia</taxon>
        <taxon>Desulfovibrionales</taxon>
        <taxon>Desulfovibrionaceae</taxon>
        <taxon>Desulfovibrio</taxon>
    </lineage>
</organism>
<keyword evidence="2 13" id="KW-0004">4Fe-4S</keyword>
<proteinExistence type="inferred from homology"/>
<feature type="binding site" evidence="13">
    <location>
        <position position="13"/>
    </location>
    <ligand>
        <name>[4Fe-4S] cluster</name>
        <dbReference type="ChEBI" id="CHEBI:49883"/>
        <label>1</label>
    </ligand>
</feature>
<comment type="similarity">
    <text evidence="13">Belongs to the methylthiotransferase family. MiaB subfamily.</text>
</comment>
<keyword evidence="8 13" id="KW-0411">Iron-sulfur</keyword>
<reference evidence="17" key="1">
    <citation type="submission" date="2016-10" db="EMBL/GenBank/DDBJ databases">
        <authorList>
            <person name="Varghese N."/>
            <person name="Submissions S."/>
        </authorList>
    </citation>
    <scope>NUCLEOTIDE SEQUENCE [LARGE SCALE GENOMIC DNA]</scope>
    <source>
        <strain evidence="17">KHC7</strain>
    </source>
</reference>
<feature type="domain" description="MTTase N-terminal" evidence="14">
    <location>
        <begin position="4"/>
        <end position="119"/>
    </location>
</feature>
<evidence type="ECO:0000256" key="7">
    <source>
        <dbReference type="ARBA" id="ARBA00023004"/>
    </source>
</evidence>
<dbReference type="InterPro" id="IPR006463">
    <property type="entry name" value="MiaB_methiolase"/>
</dbReference>
<evidence type="ECO:0000259" key="14">
    <source>
        <dbReference type="PROSITE" id="PS51449"/>
    </source>
</evidence>
<feature type="binding site" evidence="13">
    <location>
        <position position="164"/>
    </location>
    <ligand>
        <name>[4Fe-4S] cluster</name>
        <dbReference type="ChEBI" id="CHEBI:49883"/>
        <label>2</label>
        <note>4Fe-4S-S-AdoMet</note>
    </ligand>
</feature>
<dbReference type="CDD" id="cd01335">
    <property type="entry name" value="Radical_SAM"/>
    <property type="match status" value="1"/>
</dbReference>
<dbReference type="RefSeq" id="WP_092153019.1">
    <property type="nucleotide sequence ID" value="NZ_FNBX01000004.1"/>
</dbReference>
<dbReference type="EMBL" id="FNBX01000004">
    <property type="protein sequence ID" value="SDF35053.1"/>
    <property type="molecule type" value="Genomic_DNA"/>
</dbReference>
<evidence type="ECO:0000313" key="16">
    <source>
        <dbReference type="EMBL" id="SDF35053.1"/>
    </source>
</evidence>
<dbReference type="InterPro" id="IPR005839">
    <property type="entry name" value="Methylthiotransferase"/>
</dbReference>
<dbReference type="GO" id="GO:0051539">
    <property type="term" value="F:4 iron, 4 sulfur cluster binding"/>
    <property type="evidence" value="ECO:0007669"/>
    <property type="project" value="UniProtKB-UniRule"/>
</dbReference>
<evidence type="ECO:0000256" key="1">
    <source>
        <dbReference type="ARBA" id="ARBA00003234"/>
    </source>
</evidence>
<dbReference type="PROSITE" id="PS51918">
    <property type="entry name" value="RADICAL_SAM"/>
    <property type="match status" value="1"/>
</dbReference>
<evidence type="ECO:0000259" key="15">
    <source>
        <dbReference type="PROSITE" id="PS51918"/>
    </source>
</evidence>
<feature type="binding site" evidence="13">
    <location>
        <position position="157"/>
    </location>
    <ligand>
        <name>[4Fe-4S] cluster</name>
        <dbReference type="ChEBI" id="CHEBI:49883"/>
        <label>2</label>
        <note>4Fe-4S-S-AdoMet</note>
    </ligand>
</feature>
<dbReference type="FunFam" id="3.80.30.20:FF:000001">
    <property type="entry name" value="tRNA-2-methylthio-N(6)-dimethylallyladenosine synthase 2"/>
    <property type="match status" value="1"/>
</dbReference>
<sequence>MLQKTFHIITFGCQMNVHDSQWLGGALRARGFAEAPLEDAQVVVVNTCSVREKPEQKVMSALGRIRQVTGGDPRVLVGVAGCVAQQLGTTFFEKEPQVRLVAGSDGIGAAPAAIERLLDAPALRLSLLDFTESYVEREPGAPGPTQPVAYVNIMQGCDNFCTYCIVPYTRGRQKSRSSAAILDECRAALENGAREITLLGQNVNAFGRDSRGDGVSFARLLALVAALPGLERLRYVTPHPKDMGPEDVEAFAALPQLCPRLHLPLQAGSDVVLKRMHRRYDRAAYLDLAARLRAARPDLALSTDLIVGFPGETEADFAATLEMVRACGFMSSFSFCYSDRPGARAALLPDKIPVAVARDRLLRLQALQDELGARWLQSRVGATTTLLLEGPSPREGDAAAPSWQGRDPYGAPVHVPLPVGADYCGKMARVVIVAAKKHSLVARLQGDVW</sequence>
<dbReference type="InterPro" id="IPR007197">
    <property type="entry name" value="rSAM"/>
</dbReference>
<evidence type="ECO:0000313" key="17">
    <source>
        <dbReference type="Proteomes" id="UP000199355"/>
    </source>
</evidence>
<dbReference type="FunFam" id="3.40.50.12160:FF:000003">
    <property type="entry name" value="CDK5 regulatory subunit-associated protein 1"/>
    <property type="match status" value="1"/>
</dbReference>
<comment type="function">
    <text evidence="1 13">Catalyzes the methylthiolation of N6-(dimethylallyl)adenosine (i(6)A), leading to the formation of 2-methylthio-N6-(dimethylallyl)adenosine (ms(2)i(6)A) at position 37 in tRNAs that read codons beginning with uridine.</text>
</comment>
<dbReference type="InterPro" id="IPR058240">
    <property type="entry name" value="rSAM_sf"/>
</dbReference>
<keyword evidence="3 13" id="KW-0963">Cytoplasm</keyword>
<dbReference type="SFLD" id="SFLDF00273">
    <property type="entry name" value="(dimethylallyl)adenosine_tRNA"/>
    <property type="match status" value="1"/>
</dbReference>
<dbReference type="OrthoDB" id="9805215at2"/>
<comment type="subunit">
    <text evidence="13">Monomer.</text>
</comment>
<evidence type="ECO:0000256" key="5">
    <source>
        <dbReference type="ARBA" id="ARBA00022691"/>
    </source>
</evidence>
<keyword evidence="13" id="KW-0819">tRNA processing</keyword>
<dbReference type="PANTHER" id="PTHR43020:SF2">
    <property type="entry name" value="MITOCHONDRIAL TRNA METHYLTHIOTRANSFERASE CDK5RAP1"/>
    <property type="match status" value="1"/>
</dbReference>
<dbReference type="Gene3D" id="3.40.50.12160">
    <property type="entry name" value="Methylthiotransferase, N-terminal domain"/>
    <property type="match status" value="1"/>
</dbReference>
<keyword evidence="5 13" id="KW-0949">S-adenosyl-L-methionine</keyword>
<feature type="binding site" evidence="13">
    <location>
        <position position="48"/>
    </location>
    <ligand>
        <name>[4Fe-4S] cluster</name>
        <dbReference type="ChEBI" id="CHEBI:49883"/>
        <label>1</label>
    </ligand>
</feature>
<evidence type="ECO:0000256" key="2">
    <source>
        <dbReference type="ARBA" id="ARBA00022485"/>
    </source>
</evidence>
<dbReference type="SFLD" id="SFLDS00029">
    <property type="entry name" value="Radical_SAM"/>
    <property type="match status" value="1"/>
</dbReference>
<evidence type="ECO:0000256" key="12">
    <source>
        <dbReference type="ARBA" id="ARBA00081141"/>
    </source>
</evidence>
<feature type="domain" description="Radical SAM core" evidence="15">
    <location>
        <begin position="143"/>
        <end position="374"/>
    </location>
</feature>
<dbReference type="Gene3D" id="3.80.30.20">
    <property type="entry name" value="tm_1862 like domain"/>
    <property type="match status" value="1"/>
</dbReference>
<dbReference type="SFLD" id="SFLDG01061">
    <property type="entry name" value="methylthiotransferase"/>
    <property type="match status" value="1"/>
</dbReference>
<dbReference type="GO" id="GO:0046872">
    <property type="term" value="F:metal ion binding"/>
    <property type="evidence" value="ECO:0007669"/>
    <property type="project" value="UniProtKB-KW"/>
</dbReference>
<evidence type="ECO:0000256" key="4">
    <source>
        <dbReference type="ARBA" id="ARBA00022679"/>
    </source>
</evidence>
<keyword evidence="6 13" id="KW-0479">Metal-binding</keyword>
<dbReference type="InterPro" id="IPR006638">
    <property type="entry name" value="Elp3/MiaA/NifB-like_rSAM"/>
</dbReference>
<evidence type="ECO:0000256" key="13">
    <source>
        <dbReference type="HAMAP-Rule" id="MF_01864"/>
    </source>
</evidence>
<dbReference type="NCBIfam" id="TIGR00089">
    <property type="entry name" value="MiaB/RimO family radical SAM methylthiotransferase"/>
    <property type="match status" value="1"/>
</dbReference>
<evidence type="ECO:0000256" key="11">
    <source>
        <dbReference type="ARBA" id="ARBA00080698"/>
    </source>
</evidence>
<dbReference type="PROSITE" id="PS51449">
    <property type="entry name" value="MTTASE_N"/>
    <property type="match status" value="1"/>
</dbReference>
<accession>A0A1G7KCU2</accession>
<dbReference type="PROSITE" id="PS01278">
    <property type="entry name" value="MTTASE_RADICAL"/>
    <property type="match status" value="1"/>
</dbReference>
<feature type="binding site" evidence="13">
    <location>
        <position position="82"/>
    </location>
    <ligand>
        <name>[4Fe-4S] cluster</name>
        <dbReference type="ChEBI" id="CHEBI:49883"/>
        <label>1</label>
    </ligand>
</feature>
<dbReference type="STRING" id="571438.SAMN05192586_10456"/>
<comment type="cofactor">
    <cofactor evidence="13">
        <name>[4Fe-4S] cluster</name>
        <dbReference type="ChEBI" id="CHEBI:49883"/>
    </cofactor>
    <text evidence="13">Binds 2 [4Fe-4S] clusters. One cluster is coordinated with 3 cysteines and an exchangeable S-adenosyl-L-methionine.</text>
</comment>
<dbReference type="Pfam" id="PF04055">
    <property type="entry name" value="Radical_SAM"/>
    <property type="match status" value="1"/>
</dbReference>
<dbReference type="NCBIfam" id="TIGR01574">
    <property type="entry name" value="miaB-methiolase"/>
    <property type="match status" value="1"/>
</dbReference>
<keyword evidence="4 13" id="KW-0808">Transferase</keyword>
<comment type="subcellular location">
    <subcellularLocation>
        <location evidence="13">Cytoplasm</location>
    </subcellularLocation>
</comment>
<protein>
    <recommendedName>
        <fullName evidence="10 13">tRNA-2-methylthio-N(6)-dimethylallyladenosine synthase</fullName>
        <ecNumber evidence="9 13">2.8.4.3</ecNumber>
    </recommendedName>
    <alternativeName>
        <fullName evidence="12 13">(Dimethylallyl)adenosine tRNA methylthiotransferase MiaB</fullName>
    </alternativeName>
    <alternativeName>
        <fullName evidence="11 13">tRNA-i(6)A37 methylthiotransferase</fullName>
    </alternativeName>
</protein>
<dbReference type="InterPro" id="IPR038135">
    <property type="entry name" value="Methylthiotransferase_N_sf"/>
</dbReference>
<name>A0A1G7KCU2_9BACT</name>
<dbReference type="Proteomes" id="UP000199355">
    <property type="component" value="Unassembled WGS sequence"/>
</dbReference>
<dbReference type="AlphaFoldDB" id="A0A1G7KCU2"/>
<evidence type="ECO:0000256" key="3">
    <source>
        <dbReference type="ARBA" id="ARBA00022490"/>
    </source>
</evidence>
<comment type="catalytic activity">
    <reaction evidence="13">
        <text>N(6)-dimethylallyladenosine(37) in tRNA + (sulfur carrier)-SH + AH2 + 2 S-adenosyl-L-methionine = 2-methylsulfanyl-N(6)-dimethylallyladenosine(37) in tRNA + (sulfur carrier)-H + 5'-deoxyadenosine + L-methionine + A + S-adenosyl-L-homocysteine + 2 H(+)</text>
        <dbReference type="Rhea" id="RHEA:37067"/>
        <dbReference type="Rhea" id="RHEA-COMP:10375"/>
        <dbReference type="Rhea" id="RHEA-COMP:10376"/>
        <dbReference type="Rhea" id="RHEA-COMP:14737"/>
        <dbReference type="Rhea" id="RHEA-COMP:14739"/>
        <dbReference type="ChEBI" id="CHEBI:13193"/>
        <dbReference type="ChEBI" id="CHEBI:15378"/>
        <dbReference type="ChEBI" id="CHEBI:17319"/>
        <dbReference type="ChEBI" id="CHEBI:17499"/>
        <dbReference type="ChEBI" id="CHEBI:29917"/>
        <dbReference type="ChEBI" id="CHEBI:57844"/>
        <dbReference type="ChEBI" id="CHEBI:57856"/>
        <dbReference type="ChEBI" id="CHEBI:59789"/>
        <dbReference type="ChEBI" id="CHEBI:64428"/>
        <dbReference type="ChEBI" id="CHEBI:74415"/>
        <dbReference type="ChEBI" id="CHEBI:74417"/>
        <dbReference type="EC" id="2.8.4.3"/>
    </reaction>
</comment>
<dbReference type="PANTHER" id="PTHR43020">
    <property type="entry name" value="CDK5 REGULATORY SUBUNIT-ASSOCIATED PROTEIN 1"/>
    <property type="match status" value="1"/>
</dbReference>
<gene>
    <name evidence="13" type="primary">miaB</name>
    <name evidence="16" type="ORF">SAMN05192586_10456</name>
</gene>
<dbReference type="SMART" id="SM00729">
    <property type="entry name" value="Elp3"/>
    <property type="match status" value="1"/>
</dbReference>
<feature type="binding site" evidence="13">
    <location>
        <position position="161"/>
    </location>
    <ligand>
        <name>[4Fe-4S] cluster</name>
        <dbReference type="ChEBI" id="CHEBI:49883"/>
        <label>2</label>
        <note>4Fe-4S-S-AdoMet</note>
    </ligand>
</feature>
<evidence type="ECO:0000256" key="6">
    <source>
        <dbReference type="ARBA" id="ARBA00022723"/>
    </source>
</evidence>
<evidence type="ECO:0000256" key="8">
    <source>
        <dbReference type="ARBA" id="ARBA00023014"/>
    </source>
</evidence>
<dbReference type="EC" id="2.8.4.3" evidence="9 13"/>
<dbReference type="Pfam" id="PF00919">
    <property type="entry name" value="UPF0004"/>
    <property type="match status" value="1"/>
</dbReference>
<dbReference type="InterPro" id="IPR013848">
    <property type="entry name" value="Methylthiotransferase_N"/>
</dbReference>
<dbReference type="InterPro" id="IPR023404">
    <property type="entry name" value="rSAM_horseshoe"/>
</dbReference>
<dbReference type="SUPFAM" id="SSF102114">
    <property type="entry name" value="Radical SAM enzymes"/>
    <property type="match status" value="1"/>
</dbReference>
<keyword evidence="7 13" id="KW-0408">Iron</keyword>
<keyword evidence="17" id="KW-1185">Reference proteome</keyword>
<dbReference type="GO" id="GO:0005829">
    <property type="term" value="C:cytosol"/>
    <property type="evidence" value="ECO:0007669"/>
    <property type="project" value="TreeGrafter"/>
</dbReference>
<dbReference type="SFLD" id="SFLDG01082">
    <property type="entry name" value="B12-binding_domain_containing"/>
    <property type="match status" value="1"/>
</dbReference>
<evidence type="ECO:0000256" key="9">
    <source>
        <dbReference type="ARBA" id="ARBA00033765"/>
    </source>
</evidence>
<dbReference type="GO" id="GO:0035597">
    <property type="term" value="F:tRNA-2-methylthio-N(6)-dimethylallyladenosine(37) synthase activity"/>
    <property type="evidence" value="ECO:0007669"/>
    <property type="project" value="UniProtKB-EC"/>
</dbReference>
<dbReference type="HAMAP" id="MF_01864">
    <property type="entry name" value="tRNA_metthiotr_MiaB"/>
    <property type="match status" value="1"/>
</dbReference>
<evidence type="ECO:0000256" key="10">
    <source>
        <dbReference type="ARBA" id="ARBA00068570"/>
    </source>
</evidence>